<accession>A0ABZ2MC75</accession>
<dbReference type="Pfam" id="PF00069">
    <property type="entry name" value="Pkinase"/>
    <property type="match status" value="1"/>
</dbReference>
<dbReference type="Proteomes" id="UP001370348">
    <property type="component" value="Chromosome"/>
</dbReference>
<dbReference type="EMBL" id="CP089984">
    <property type="protein sequence ID" value="WXB20090.1"/>
    <property type="molecule type" value="Genomic_DNA"/>
</dbReference>
<organism evidence="8 9">
    <name type="scientific">Pendulispora albinea</name>
    <dbReference type="NCBI Taxonomy" id="2741071"/>
    <lineage>
        <taxon>Bacteria</taxon>
        <taxon>Pseudomonadati</taxon>
        <taxon>Myxococcota</taxon>
        <taxon>Myxococcia</taxon>
        <taxon>Myxococcales</taxon>
        <taxon>Sorangiineae</taxon>
        <taxon>Pendulisporaceae</taxon>
        <taxon>Pendulispora</taxon>
    </lineage>
</organism>
<evidence type="ECO:0000256" key="6">
    <source>
        <dbReference type="SAM" id="MobiDB-lite"/>
    </source>
</evidence>
<keyword evidence="9" id="KW-1185">Reference proteome</keyword>
<dbReference type="PANTHER" id="PTHR43289">
    <property type="entry name" value="MITOGEN-ACTIVATED PROTEIN KINASE KINASE KINASE 20-RELATED"/>
    <property type="match status" value="1"/>
</dbReference>
<evidence type="ECO:0000256" key="5">
    <source>
        <dbReference type="PROSITE-ProRule" id="PRU10141"/>
    </source>
</evidence>
<evidence type="ECO:0000313" key="8">
    <source>
        <dbReference type="EMBL" id="WXB20090.1"/>
    </source>
</evidence>
<dbReference type="SMART" id="SM00220">
    <property type="entry name" value="S_TKc"/>
    <property type="match status" value="1"/>
</dbReference>
<dbReference type="PROSITE" id="PS50011">
    <property type="entry name" value="PROTEIN_KINASE_DOM"/>
    <property type="match status" value="1"/>
</dbReference>
<protein>
    <submittedName>
        <fullName evidence="8">Protein kinase</fullName>
    </submittedName>
</protein>
<dbReference type="Gene3D" id="1.10.510.10">
    <property type="entry name" value="Transferase(Phosphotransferase) domain 1"/>
    <property type="match status" value="1"/>
</dbReference>
<dbReference type="InterPro" id="IPR000719">
    <property type="entry name" value="Prot_kinase_dom"/>
</dbReference>
<feature type="domain" description="Protein kinase" evidence="7">
    <location>
        <begin position="25"/>
        <end position="296"/>
    </location>
</feature>
<dbReference type="PROSITE" id="PS00107">
    <property type="entry name" value="PROTEIN_KINASE_ATP"/>
    <property type="match status" value="1"/>
</dbReference>
<evidence type="ECO:0000256" key="1">
    <source>
        <dbReference type="ARBA" id="ARBA00022679"/>
    </source>
</evidence>
<evidence type="ECO:0000256" key="4">
    <source>
        <dbReference type="ARBA" id="ARBA00022840"/>
    </source>
</evidence>
<dbReference type="CDD" id="cd14014">
    <property type="entry name" value="STKc_PknB_like"/>
    <property type="match status" value="1"/>
</dbReference>
<sequence length="496" mass="51158">MTHPAPAPLSASVTLAHGTVVFGRYVLDEVLGEGGMGTVWAARHTVTRKPVALKFLKRKGAEHAHRFLREARIVSALKHPNVVQVYDVLQFDDDTPVMVMDRLFGESLGARLKRDRTLPLPEVASIALQVADVVGAAHQQGVVHRDLKPENIFLSREPPDSRRPYDCVKVLDFGIAKLTAMDGDAAQTAVLTVTGDLMGTPYYMAPEQVFGERAMDHRADIWSLGVILYECLSGKRPFEGENVGQVLKGITLGAIAPLESLRPDLPEELTALVGRMLARDPEARPKSLADVAIVFAPLAGVAVASGFAGSSAPSLGAPSLGAPSLGARPAKLRLSRKHGALAAVLVASMAGGAVLWRARAAAPPDAVEGHATEESFAPHAGSGRSEPQPVARSSSPPPETSSPSALSPPSEVAAPGAPLIRPAATAVAPDGSAAPQGAKPATARGAPAGAHTSAGKRSAGAVAAPGAKTTPDSPPAPASSGATRLPGGVYGEPPYP</sequence>
<dbReference type="RefSeq" id="WP_394829692.1">
    <property type="nucleotide sequence ID" value="NZ_CP089984.1"/>
</dbReference>
<dbReference type="InterPro" id="IPR008271">
    <property type="entry name" value="Ser/Thr_kinase_AS"/>
</dbReference>
<dbReference type="SUPFAM" id="SSF56112">
    <property type="entry name" value="Protein kinase-like (PK-like)"/>
    <property type="match status" value="1"/>
</dbReference>
<evidence type="ECO:0000259" key="7">
    <source>
        <dbReference type="PROSITE" id="PS50011"/>
    </source>
</evidence>
<dbReference type="InterPro" id="IPR017441">
    <property type="entry name" value="Protein_kinase_ATP_BS"/>
</dbReference>
<dbReference type="Gene3D" id="3.30.200.20">
    <property type="entry name" value="Phosphorylase Kinase, domain 1"/>
    <property type="match status" value="1"/>
</dbReference>
<name>A0ABZ2MC75_9BACT</name>
<reference evidence="8 9" key="1">
    <citation type="submission" date="2021-12" db="EMBL/GenBank/DDBJ databases">
        <title>Discovery of the Pendulisporaceae a myxobacterial family with distinct sporulation behavior and unique specialized metabolism.</title>
        <authorList>
            <person name="Garcia R."/>
            <person name="Popoff A."/>
            <person name="Bader C.D."/>
            <person name="Loehr J."/>
            <person name="Walesch S."/>
            <person name="Walt C."/>
            <person name="Boldt J."/>
            <person name="Bunk B."/>
            <person name="Haeckl F.J.F.P.J."/>
            <person name="Gunesch A.P."/>
            <person name="Birkelbach J."/>
            <person name="Nuebel U."/>
            <person name="Pietschmann T."/>
            <person name="Bach T."/>
            <person name="Mueller R."/>
        </authorList>
    </citation>
    <scope>NUCLEOTIDE SEQUENCE [LARGE SCALE GENOMIC DNA]</scope>
    <source>
        <strain evidence="8 9">MSr11954</strain>
    </source>
</reference>
<dbReference type="PROSITE" id="PS00108">
    <property type="entry name" value="PROTEIN_KINASE_ST"/>
    <property type="match status" value="1"/>
</dbReference>
<feature type="binding site" evidence="5">
    <location>
        <position position="54"/>
    </location>
    <ligand>
        <name>ATP</name>
        <dbReference type="ChEBI" id="CHEBI:30616"/>
    </ligand>
</feature>
<evidence type="ECO:0000256" key="2">
    <source>
        <dbReference type="ARBA" id="ARBA00022741"/>
    </source>
</evidence>
<proteinExistence type="predicted"/>
<keyword evidence="4 5" id="KW-0067">ATP-binding</keyword>
<gene>
    <name evidence="8" type="ORF">LZC94_23065</name>
</gene>
<evidence type="ECO:0000256" key="3">
    <source>
        <dbReference type="ARBA" id="ARBA00022777"/>
    </source>
</evidence>
<feature type="region of interest" description="Disordered" evidence="6">
    <location>
        <begin position="366"/>
        <end position="496"/>
    </location>
</feature>
<dbReference type="InterPro" id="IPR011009">
    <property type="entry name" value="Kinase-like_dom_sf"/>
</dbReference>
<evidence type="ECO:0000313" key="9">
    <source>
        <dbReference type="Proteomes" id="UP001370348"/>
    </source>
</evidence>
<feature type="compositionally biased region" description="Low complexity" evidence="6">
    <location>
        <begin position="401"/>
        <end position="415"/>
    </location>
</feature>
<dbReference type="GO" id="GO:0016301">
    <property type="term" value="F:kinase activity"/>
    <property type="evidence" value="ECO:0007669"/>
    <property type="project" value="UniProtKB-KW"/>
</dbReference>
<keyword evidence="2 5" id="KW-0547">Nucleotide-binding</keyword>
<keyword evidence="1" id="KW-0808">Transferase</keyword>
<keyword evidence="3 8" id="KW-0418">Kinase</keyword>
<dbReference type="PANTHER" id="PTHR43289:SF6">
    <property type="entry name" value="SERINE_THREONINE-PROTEIN KINASE NEKL-3"/>
    <property type="match status" value="1"/>
</dbReference>